<dbReference type="PANTHER" id="PTHR47222">
    <property type="entry name" value="ZINC FINGER PROTEIN 532-RELATED"/>
    <property type="match status" value="1"/>
</dbReference>
<accession>A0A7J7IS80</accession>
<feature type="domain" description="C2H2-type" evidence="12">
    <location>
        <begin position="676"/>
        <end position="704"/>
    </location>
</feature>
<proteinExistence type="predicted"/>
<dbReference type="PROSITE" id="PS00028">
    <property type="entry name" value="ZINC_FINGER_C2H2_1"/>
    <property type="match status" value="4"/>
</dbReference>
<feature type="compositionally biased region" description="Polar residues" evidence="11">
    <location>
        <begin position="16"/>
        <end position="34"/>
    </location>
</feature>
<gene>
    <name evidence="13" type="ORF">EB796_025280</name>
</gene>
<evidence type="ECO:0000313" key="14">
    <source>
        <dbReference type="Proteomes" id="UP000593567"/>
    </source>
</evidence>
<evidence type="ECO:0000256" key="2">
    <source>
        <dbReference type="ARBA" id="ARBA00022723"/>
    </source>
</evidence>
<feature type="region of interest" description="Disordered" evidence="11">
    <location>
        <begin position="1"/>
        <end position="90"/>
    </location>
</feature>
<keyword evidence="5" id="KW-0862">Zinc</keyword>
<comment type="caution">
    <text evidence="13">The sequence shown here is derived from an EMBL/GenBank/DDBJ whole genome shotgun (WGS) entry which is preliminary data.</text>
</comment>
<evidence type="ECO:0000256" key="5">
    <source>
        <dbReference type="ARBA" id="ARBA00022833"/>
    </source>
</evidence>
<keyword evidence="2" id="KW-0479">Metal-binding</keyword>
<dbReference type="SUPFAM" id="SSF57667">
    <property type="entry name" value="beta-beta-alpha zinc fingers"/>
    <property type="match status" value="1"/>
</dbReference>
<dbReference type="AlphaFoldDB" id="A0A7J7IS80"/>
<feature type="compositionally biased region" description="Basic and acidic residues" evidence="11">
    <location>
        <begin position="299"/>
        <end position="311"/>
    </location>
</feature>
<feature type="compositionally biased region" description="Low complexity" evidence="11">
    <location>
        <begin position="607"/>
        <end position="651"/>
    </location>
</feature>
<dbReference type="InterPro" id="IPR013087">
    <property type="entry name" value="Znf_C2H2_type"/>
</dbReference>
<dbReference type="GO" id="GO:0003677">
    <property type="term" value="F:DNA binding"/>
    <property type="evidence" value="ECO:0007669"/>
    <property type="project" value="UniProtKB-KW"/>
</dbReference>
<evidence type="ECO:0000256" key="10">
    <source>
        <dbReference type="PROSITE-ProRule" id="PRU00042"/>
    </source>
</evidence>
<reference evidence="13" key="1">
    <citation type="submission" date="2020-06" db="EMBL/GenBank/DDBJ databases">
        <title>Draft genome of Bugula neritina, a colonial animal packing powerful symbionts and potential medicines.</title>
        <authorList>
            <person name="Rayko M."/>
        </authorList>
    </citation>
    <scope>NUCLEOTIDE SEQUENCE [LARGE SCALE GENOMIC DNA]</scope>
    <source>
        <strain evidence="13">Kwan_BN1</strain>
    </source>
</reference>
<keyword evidence="7" id="KW-0238">DNA-binding</keyword>
<dbReference type="Pfam" id="PF16622">
    <property type="entry name" value="zf-C2H2_11"/>
    <property type="match status" value="1"/>
</dbReference>
<dbReference type="PANTHER" id="PTHR47222:SF5">
    <property type="entry name" value="LOW QUALITY PROTEIN: ZINC FINGER PROTEIN 532-LIKE"/>
    <property type="match status" value="1"/>
</dbReference>
<feature type="domain" description="C2H2-type" evidence="12">
    <location>
        <begin position="826"/>
        <end position="848"/>
    </location>
</feature>
<dbReference type="PROSITE" id="PS50157">
    <property type="entry name" value="ZINC_FINGER_C2H2_2"/>
    <property type="match status" value="4"/>
</dbReference>
<protein>
    <submittedName>
        <fullName evidence="13">ZNF532</fullName>
    </submittedName>
</protein>
<dbReference type="Gene3D" id="3.30.160.60">
    <property type="entry name" value="Classic Zinc Finger"/>
    <property type="match status" value="3"/>
</dbReference>
<keyword evidence="14" id="KW-1185">Reference proteome</keyword>
<feature type="domain" description="C2H2-type" evidence="12">
    <location>
        <begin position="398"/>
        <end position="420"/>
    </location>
</feature>
<feature type="region of interest" description="Disordered" evidence="11">
    <location>
        <begin position="606"/>
        <end position="662"/>
    </location>
</feature>
<dbReference type="InterPro" id="IPR041697">
    <property type="entry name" value="Znf-C2H2_11"/>
</dbReference>
<feature type="domain" description="C2H2-type" evidence="12">
    <location>
        <begin position="777"/>
        <end position="800"/>
    </location>
</feature>
<organism evidence="13 14">
    <name type="scientific">Bugula neritina</name>
    <name type="common">Brown bryozoan</name>
    <name type="synonym">Sertularia neritina</name>
    <dbReference type="NCBI Taxonomy" id="10212"/>
    <lineage>
        <taxon>Eukaryota</taxon>
        <taxon>Metazoa</taxon>
        <taxon>Spiralia</taxon>
        <taxon>Lophotrochozoa</taxon>
        <taxon>Bryozoa</taxon>
        <taxon>Gymnolaemata</taxon>
        <taxon>Cheilostomatida</taxon>
        <taxon>Flustrina</taxon>
        <taxon>Buguloidea</taxon>
        <taxon>Bugulidae</taxon>
        <taxon>Bugula</taxon>
    </lineage>
</organism>
<keyword evidence="3" id="KW-0677">Repeat</keyword>
<evidence type="ECO:0000259" key="12">
    <source>
        <dbReference type="PROSITE" id="PS50157"/>
    </source>
</evidence>
<evidence type="ECO:0000256" key="7">
    <source>
        <dbReference type="ARBA" id="ARBA00023125"/>
    </source>
</evidence>
<dbReference type="InterPro" id="IPR036236">
    <property type="entry name" value="Znf_C2H2_sf"/>
</dbReference>
<evidence type="ECO:0000313" key="13">
    <source>
        <dbReference type="EMBL" id="KAF6016396.1"/>
    </source>
</evidence>
<comment type="subcellular location">
    <subcellularLocation>
        <location evidence="1">Nucleus</location>
    </subcellularLocation>
</comment>
<dbReference type="InterPro" id="IPR045914">
    <property type="entry name" value="Zn532-like"/>
</dbReference>
<evidence type="ECO:0000256" key="11">
    <source>
        <dbReference type="SAM" id="MobiDB-lite"/>
    </source>
</evidence>
<name>A0A7J7IS80_BUGNE</name>
<keyword evidence="6" id="KW-0805">Transcription regulation</keyword>
<keyword evidence="9" id="KW-0539">Nucleus</keyword>
<dbReference type="SMART" id="SM00355">
    <property type="entry name" value="ZnF_C2H2"/>
    <property type="match status" value="13"/>
</dbReference>
<dbReference type="OrthoDB" id="7312725at2759"/>
<dbReference type="GO" id="GO:0008270">
    <property type="term" value="F:zinc ion binding"/>
    <property type="evidence" value="ECO:0007669"/>
    <property type="project" value="UniProtKB-KW"/>
</dbReference>
<evidence type="ECO:0000256" key="4">
    <source>
        <dbReference type="ARBA" id="ARBA00022771"/>
    </source>
</evidence>
<dbReference type="GO" id="GO:0005634">
    <property type="term" value="C:nucleus"/>
    <property type="evidence" value="ECO:0007669"/>
    <property type="project" value="UniProtKB-SubCell"/>
</dbReference>
<evidence type="ECO:0000256" key="1">
    <source>
        <dbReference type="ARBA" id="ARBA00004123"/>
    </source>
</evidence>
<sequence>MSESMDPNLVKIVIPQPTNGQSIILPQTSTSHRPSGSPKPANKKPAFNRAFKQAVFQNRGREDGSSNLRVTFTSNSSKSHDGKLLLPKSTQEVKSFPKSVQPVTALKPIKPKPVVIPCRDVIAIDKKKMQEEIDSTPKPDHLAAAEKELLSYAGLKTFMLELRAEKEYKCVGCEDVYPSEFSLTDHLGRQSYQLTLDCPCCDTKVTFTNKCQMYQHLQCEHSMSQEKSGHVALSCTSLQVLPRSPVKPASDFPSLPTSCNQHVSGELNGDVKQELSEAMLPTDAAGSDILSSDQMFQKNGEEKSGDGEVKQKGGSTEQEDVKPIIINGAEECDSDEADSSVVCTECSGTFETEWTLQTHFSLPNEQFQPEVCIPCRVELVTPCARKAHMRVHGLTEPYVCPDCGQLMYKKAVFLKHLRLHCFHYSKLSEYTCPSCSDTFNSAEEQLTHLKLNSSHLRFEGERSYYKCNGCPKAFKSVSAHSKHDSCPGAGCTVVHMCNNCPQQTVFRSWAELMEHRSQAHPDLSWKPLRSTRYSCYLCAHKSKSKQGLLDHLLKAHSKKKVDYMCQLCGSEHDCRQSLLVHRESCSLKSIARGNLVTAASLKLPPVTHATSDSTTTSSTHTASDSTTTSSTHNSADPHTADSVLSDSSSAAGDREAPPTKKKKLENISYLSHVTSFNCHMCTAQFSSYDRLRDHVIRRHEGRGLIYECWLCKDKGNTCNFYRQSALDKHMADVHKVQIASPVPPDDTMTAGSEVEVSEVKRMKIWGDESQHYQCCRCQCAECGMCFTVQLALKRHLFAVHKVTDYAKYSRLQYMAEYEKQLHDTQGKCPICKKKFNEEVLLRKHLRTHGMMYINTRRMLAT</sequence>
<feature type="region of interest" description="Disordered" evidence="11">
    <location>
        <begin position="298"/>
        <end position="320"/>
    </location>
</feature>
<evidence type="ECO:0000256" key="9">
    <source>
        <dbReference type="ARBA" id="ARBA00023242"/>
    </source>
</evidence>
<evidence type="ECO:0000256" key="6">
    <source>
        <dbReference type="ARBA" id="ARBA00023015"/>
    </source>
</evidence>
<dbReference type="Pfam" id="PF00096">
    <property type="entry name" value="zf-C2H2"/>
    <property type="match status" value="1"/>
</dbReference>
<dbReference type="Proteomes" id="UP000593567">
    <property type="component" value="Unassembled WGS sequence"/>
</dbReference>
<feature type="compositionally biased region" description="Polar residues" evidence="11">
    <location>
        <begin position="65"/>
        <end position="77"/>
    </location>
</feature>
<keyword evidence="8" id="KW-0804">Transcription</keyword>
<dbReference type="EMBL" id="VXIV02003545">
    <property type="protein sequence ID" value="KAF6016396.1"/>
    <property type="molecule type" value="Genomic_DNA"/>
</dbReference>
<keyword evidence="4 10" id="KW-0863">Zinc-finger</keyword>
<evidence type="ECO:0000256" key="8">
    <source>
        <dbReference type="ARBA" id="ARBA00023163"/>
    </source>
</evidence>
<evidence type="ECO:0000256" key="3">
    <source>
        <dbReference type="ARBA" id="ARBA00022737"/>
    </source>
</evidence>